<dbReference type="Gene3D" id="2.30.110.50">
    <property type="match status" value="1"/>
</dbReference>
<evidence type="ECO:0000256" key="2">
    <source>
        <dbReference type="SAM" id="MobiDB-lite"/>
    </source>
</evidence>
<dbReference type="InterPro" id="IPR006531">
    <property type="entry name" value="Gp5/Vgr_OB"/>
</dbReference>
<dbReference type="SUPFAM" id="SSF69255">
    <property type="entry name" value="gp5 N-terminal domain-like"/>
    <property type="match status" value="1"/>
</dbReference>
<dbReference type="Pfam" id="PF05954">
    <property type="entry name" value="Phage_GPD"/>
    <property type="match status" value="1"/>
</dbReference>
<dbReference type="RefSeq" id="WP_059757060.1">
    <property type="nucleotide sequence ID" value="NZ_CP013414.1"/>
</dbReference>
<dbReference type="SUPFAM" id="SSF69279">
    <property type="entry name" value="Phage tail proteins"/>
    <property type="match status" value="2"/>
</dbReference>
<dbReference type="OrthoDB" id="1907165at2"/>
<feature type="compositionally biased region" description="Basic and acidic residues" evidence="2">
    <location>
        <begin position="888"/>
        <end position="899"/>
    </location>
</feature>
<dbReference type="Gene3D" id="4.10.220.110">
    <property type="match status" value="1"/>
</dbReference>
<dbReference type="SUPFAM" id="SSF69349">
    <property type="entry name" value="Phage fibre proteins"/>
    <property type="match status" value="1"/>
</dbReference>
<name>A0A118HM85_9BURK</name>
<feature type="domain" description="Gp5/Type VI secretion system Vgr protein OB-fold" evidence="3">
    <location>
        <begin position="438"/>
        <end position="505"/>
    </location>
</feature>
<dbReference type="Gene3D" id="2.40.50.230">
    <property type="entry name" value="Gp5 N-terminal domain"/>
    <property type="match status" value="1"/>
</dbReference>
<comment type="similarity">
    <text evidence="1">Belongs to the VgrG protein family.</text>
</comment>
<dbReference type="InterPro" id="IPR017847">
    <property type="entry name" value="T6SS_RhsGE_Vgr_subset"/>
</dbReference>
<dbReference type="Pfam" id="PF10106">
    <property type="entry name" value="DUF2345"/>
    <property type="match status" value="1"/>
</dbReference>
<dbReference type="NCBIfam" id="TIGR01646">
    <property type="entry name" value="vgr_GE"/>
    <property type="match status" value="1"/>
</dbReference>
<dbReference type="InterPro" id="IPR006533">
    <property type="entry name" value="T6SS_Vgr_RhsGE"/>
</dbReference>
<dbReference type="Pfam" id="PF04717">
    <property type="entry name" value="Phage_base_V"/>
    <property type="match status" value="1"/>
</dbReference>
<dbReference type="NCBIfam" id="TIGR03361">
    <property type="entry name" value="VI_Rhs_Vgr"/>
    <property type="match status" value="1"/>
</dbReference>
<evidence type="ECO:0000259" key="4">
    <source>
        <dbReference type="Pfam" id="PF10106"/>
    </source>
</evidence>
<gene>
    <name evidence="6" type="ORF">WJ33_34810</name>
</gene>
<feature type="region of interest" description="Disordered" evidence="2">
    <location>
        <begin position="888"/>
        <end position="917"/>
    </location>
</feature>
<feature type="domain" description="Putative type VI secretion system Rhs element associated Vgr" evidence="5">
    <location>
        <begin position="525"/>
        <end position="629"/>
    </location>
</feature>
<evidence type="ECO:0000313" key="7">
    <source>
        <dbReference type="Proteomes" id="UP000064029"/>
    </source>
</evidence>
<dbReference type="Pfam" id="PF13296">
    <property type="entry name" value="T6SS_Vgr"/>
    <property type="match status" value="1"/>
</dbReference>
<dbReference type="InterPro" id="IPR028244">
    <property type="entry name" value="T6SS_Rhs_Vgr_dom"/>
</dbReference>
<evidence type="ECO:0000259" key="3">
    <source>
        <dbReference type="Pfam" id="PF04717"/>
    </source>
</evidence>
<accession>A0A118HM85</accession>
<dbReference type="Gene3D" id="3.55.50.10">
    <property type="entry name" value="Baseplate protein-like domains"/>
    <property type="match status" value="1"/>
</dbReference>
<feature type="domain" description="DUF2345" evidence="4">
    <location>
        <begin position="670"/>
        <end position="819"/>
    </location>
</feature>
<evidence type="ECO:0000259" key="5">
    <source>
        <dbReference type="Pfam" id="PF13296"/>
    </source>
</evidence>
<evidence type="ECO:0000313" key="6">
    <source>
        <dbReference type="EMBL" id="KVG57406.1"/>
    </source>
</evidence>
<proteinExistence type="inferred from homology"/>
<sequence length="1059" mass="112210">MRMQDIAAAIRGGLIQQDRLLKFDSPLGTDALVVQRAVGRSRIGRDYSFTLDVMSTDGGLELKKLIAQPATLWIQQADRSYRPVSGYLYTARRLGANGGLTTYQIELRPWMHVLRFRRDQKIWIDKSVEEIIADVLDMHPEARGRFRFALSQPLPSRSYTRQHETDWHFVHRLMEDEGLYCAWQQADDGQSHTLVITDNLQAFAPLSPETVRFYRGGADSEADAFTQWSGTRTLQSVALSTRTFDYKNPSLPTAPKGTNVPTMPGQGALPDQLEVYEYTGAYTYLDQTRGDHLTKVRMEEWESRAKRFHGVGGVRGIDAGRRFTLSDHPGLDRDSADQREFATIEVAWWIENNLPVSDGGLHFPHSLGQELDRMRARYRDISAFQALHGDGSVGFYLVEVEAQRASIPYRSPFEHEKPEMHLETAIVVGPQGEEVYTDALNRIRVRFVWDRVNPGDENASCWVRVVQSDTGGGYGGVHIPRIGEEVLIDYVGGDCDRPLAVGRVYNGAAKPQWHSDGILSGYRSKEYSGGGYNQLVMDDATGQNRVQLMSSSANSLLHLGYLIDQNGNTRGSYLGSGFDLRSDAYGAVRASQGLYVTTHPKAPNSQPLDVKEAQQQMVNAESLVEALSGASEQHQAENLKDAHDALRAFTDATQGSVPGAASGGRTAGGGTGNANAFKEPVMLFGSPSGIGMSTQQSVHVAANDHVNIASGQSVHVAAGKSLLASIGQKLSLFVQNAGIKLFAGKGKVEIQAQSDNVELTAQKSVKLLSATEKIEIAADQEILLTSGGAYIRLKGGAIEIHAPGKIDVKGASHAFSGPASMGYPLPSPRPDQPGQLELLHTYENGEPVKGGMFSVFDANGGLLKKGALDGKGHTIVSGLPPGAVQVKFGEDPRSQDQESSRFNMASWPANPAPAGGSAATAQAQLGSFLPAAGGAAGGLAGLASSAMPGGAALAKTAAAQGVGMAQQALGGMLPAGASNVVGAASTLAGLAGSASQGGAALAKAVAGQGLGIAKQAAGSVLPAGAQAALSQAGQLSAAAQQVGGLAQSARSAAAALKTI</sequence>
<dbReference type="InterPro" id="IPR037026">
    <property type="entry name" value="Vgr_OB-fold_dom_sf"/>
</dbReference>
<feature type="compositionally biased region" description="Low complexity" evidence="2">
    <location>
        <begin position="905"/>
        <end position="917"/>
    </location>
</feature>
<reference evidence="6 7" key="1">
    <citation type="submission" date="2015-11" db="EMBL/GenBank/DDBJ databases">
        <title>Expanding the genomic diversity of Burkholderia species for the development of highly accurate diagnostics.</title>
        <authorList>
            <person name="Sahl J."/>
            <person name="Keim P."/>
            <person name="Wagner D."/>
        </authorList>
    </citation>
    <scope>NUCLEOTIDE SEQUENCE [LARGE SCALE GENOMIC DNA]</scope>
    <source>
        <strain evidence="6 7">MSMB2036</strain>
    </source>
</reference>
<evidence type="ECO:0000256" key="1">
    <source>
        <dbReference type="ARBA" id="ARBA00005558"/>
    </source>
</evidence>
<organism evidence="6 7">
    <name type="scientific">Burkholderia ubonensis</name>
    <dbReference type="NCBI Taxonomy" id="101571"/>
    <lineage>
        <taxon>Bacteria</taxon>
        <taxon>Pseudomonadati</taxon>
        <taxon>Pseudomonadota</taxon>
        <taxon>Betaproteobacteria</taxon>
        <taxon>Burkholderiales</taxon>
        <taxon>Burkholderiaceae</taxon>
        <taxon>Burkholderia</taxon>
        <taxon>Burkholderia cepacia complex</taxon>
    </lineage>
</organism>
<comment type="caution">
    <text evidence="6">The sequence shown here is derived from an EMBL/GenBank/DDBJ whole genome shotgun (WGS) entry which is preliminary data.</text>
</comment>
<dbReference type="InterPro" id="IPR018769">
    <property type="entry name" value="VgrG2_DUF2345"/>
</dbReference>
<dbReference type="Proteomes" id="UP000064029">
    <property type="component" value="Unassembled WGS sequence"/>
</dbReference>
<protein>
    <submittedName>
        <fullName evidence="6">Rhs element Vgr protein</fullName>
    </submittedName>
</protein>
<dbReference type="EMBL" id="LOXM01000239">
    <property type="protein sequence ID" value="KVG57406.1"/>
    <property type="molecule type" value="Genomic_DNA"/>
</dbReference>
<dbReference type="AlphaFoldDB" id="A0A118HM85"/>